<evidence type="ECO:0000256" key="6">
    <source>
        <dbReference type="SAM" id="Phobius"/>
    </source>
</evidence>
<feature type="region of interest" description="Disordered" evidence="5">
    <location>
        <begin position="186"/>
        <end position="284"/>
    </location>
</feature>
<proteinExistence type="predicted"/>
<evidence type="ECO:0000256" key="4">
    <source>
        <dbReference type="ARBA" id="ARBA00023136"/>
    </source>
</evidence>
<accession>A0A843THD2</accession>
<gene>
    <name evidence="9" type="ORF">Taro_001947</name>
</gene>
<dbReference type="InterPro" id="IPR005018">
    <property type="entry name" value="DOMON_domain"/>
</dbReference>
<evidence type="ECO:0000256" key="3">
    <source>
        <dbReference type="ARBA" id="ARBA00022729"/>
    </source>
</evidence>
<comment type="caution">
    <text evidence="9">The sequence shown here is derived from an EMBL/GenBank/DDBJ whole genome shotgun (WGS) entry which is preliminary data.</text>
</comment>
<sequence>MAAAASTVARALLLCLVAASLALSSSAQSCTTLTFPRSGDFALCRSLQRLGSTLHWTYHPSNGTVDIAFRAPQSNTGWVAWGINPQALRMTGTQALVAFVNGSTGRVAPYTTSVTVAPLQPSSITIPATNLQGDFSGGFYTIYATLQLTNNQTRVNQVWQSSTAFSGGFPAGHATTGENVQSLGSLDFLSGESTSGGSPANAPSGGSPPPPTPFDGSPATAPSGGCPSPSNGSPAPAPSGGSPAPSRGSPAPAPSGGSPVAPPPGGIPTPSNGSPAPSSGNPTPSGATLLPARLYVCACACMFAWMLMYVGM</sequence>
<dbReference type="CDD" id="cd09629">
    <property type="entry name" value="DOMON_CIL1_like"/>
    <property type="match status" value="1"/>
</dbReference>
<feature type="compositionally biased region" description="Low complexity" evidence="5">
    <location>
        <begin position="268"/>
        <end position="284"/>
    </location>
</feature>
<feature type="compositionally biased region" description="Low complexity" evidence="5">
    <location>
        <begin position="214"/>
        <end position="259"/>
    </location>
</feature>
<evidence type="ECO:0000313" key="10">
    <source>
        <dbReference type="Proteomes" id="UP000652761"/>
    </source>
</evidence>
<dbReference type="EMBL" id="NMUH01000043">
    <property type="protein sequence ID" value="MQL69646.1"/>
    <property type="molecule type" value="Genomic_DNA"/>
</dbReference>
<feature type="chain" id="PRO_5032988523" description="DOMON domain-containing protein" evidence="7">
    <location>
        <begin position="28"/>
        <end position="312"/>
    </location>
</feature>
<dbReference type="Pfam" id="PF04526">
    <property type="entry name" value="DUF568"/>
    <property type="match status" value="1"/>
</dbReference>
<keyword evidence="6" id="KW-0812">Transmembrane</keyword>
<protein>
    <recommendedName>
        <fullName evidence="8">DOMON domain-containing protein</fullName>
    </recommendedName>
</protein>
<dbReference type="GO" id="GO:0016020">
    <property type="term" value="C:membrane"/>
    <property type="evidence" value="ECO:0007669"/>
    <property type="project" value="UniProtKB-SubCell"/>
</dbReference>
<evidence type="ECO:0000313" key="9">
    <source>
        <dbReference type="EMBL" id="MQL69646.1"/>
    </source>
</evidence>
<evidence type="ECO:0000256" key="5">
    <source>
        <dbReference type="SAM" id="MobiDB-lite"/>
    </source>
</evidence>
<dbReference type="OrthoDB" id="19261at2759"/>
<feature type="transmembrane region" description="Helical" evidence="6">
    <location>
        <begin position="292"/>
        <end position="310"/>
    </location>
</feature>
<feature type="compositionally biased region" description="Low complexity" evidence="5">
    <location>
        <begin position="193"/>
        <end position="205"/>
    </location>
</feature>
<dbReference type="PANTHER" id="PTHR23130:SF167">
    <property type="entry name" value="CYTOCHROME B561 AND DOMON DOMAIN-CONTAINING PROTEIN"/>
    <property type="match status" value="1"/>
</dbReference>
<evidence type="ECO:0000259" key="8">
    <source>
        <dbReference type="PROSITE" id="PS50836"/>
    </source>
</evidence>
<dbReference type="InterPro" id="IPR045265">
    <property type="entry name" value="AIR12_DOMON"/>
</dbReference>
<evidence type="ECO:0000256" key="2">
    <source>
        <dbReference type="ARBA" id="ARBA00022448"/>
    </source>
</evidence>
<name>A0A843THD2_COLES</name>
<evidence type="ECO:0000256" key="1">
    <source>
        <dbReference type="ARBA" id="ARBA00004370"/>
    </source>
</evidence>
<dbReference type="PROSITE" id="PS50836">
    <property type="entry name" value="DOMON"/>
    <property type="match status" value="1"/>
</dbReference>
<comment type="subcellular location">
    <subcellularLocation>
        <location evidence="1">Membrane</location>
    </subcellularLocation>
</comment>
<dbReference type="PANTHER" id="PTHR23130">
    <property type="entry name" value="CYTOCHROME B561 AND DOMON DOMAIN-CONTAINING PROTEIN"/>
    <property type="match status" value="1"/>
</dbReference>
<keyword evidence="4 6" id="KW-0472">Membrane</keyword>
<feature type="domain" description="DOMON" evidence="8">
    <location>
        <begin position="50"/>
        <end position="162"/>
    </location>
</feature>
<dbReference type="AlphaFoldDB" id="A0A843THD2"/>
<feature type="signal peptide" evidence="7">
    <location>
        <begin position="1"/>
        <end position="27"/>
    </location>
</feature>
<keyword evidence="3 7" id="KW-0732">Signal</keyword>
<keyword evidence="2" id="KW-0813">Transport</keyword>
<dbReference type="Proteomes" id="UP000652761">
    <property type="component" value="Unassembled WGS sequence"/>
</dbReference>
<evidence type="ECO:0000256" key="7">
    <source>
        <dbReference type="SAM" id="SignalP"/>
    </source>
</evidence>
<keyword evidence="10" id="KW-1185">Reference proteome</keyword>
<keyword evidence="6" id="KW-1133">Transmembrane helix</keyword>
<reference evidence="9" key="1">
    <citation type="submission" date="2017-07" db="EMBL/GenBank/DDBJ databases">
        <title>Taro Niue Genome Assembly and Annotation.</title>
        <authorList>
            <person name="Atibalentja N."/>
            <person name="Keating K."/>
            <person name="Fields C.J."/>
        </authorList>
    </citation>
    <scope>NUCLEOTIDE SEQUENCE</scope>
    <source>
        <strain evidence="9">Niue_2</strain>
        <tissue evidence="9">Leaf</tissue>
    </source>
</reference>
<organism evidence="9 10">
    <name type="scientific">Colocasia esculenta</name>
    <name type="common">Wild taro</name>
    <name type="synonym">Arum esculentum</name>
    <dbReference type="NCBI Taxonomy" id="4460"/>
    <lineage>
        <taxon>Eukaryota</taxon>
        <taxon>Viridiplantae</taxon>
        <taxon>Streptophyta</taxon>
        <taxon>Embryophyta</taxon>
        <taxon>Tracheophyta</taxon>
        <taxon>Spermatophyta</taxon>
        <taxon>Magnoliopsida</taxon>
        <taxon>Liliopsida</taxon>
        <taxon>Araceae</taxon>
        <taxon>Aroideae</taxon>
        <taxon>Colocasieae</taxon>
        <taxon>Colocasia</taxon>
    </lineage>
</organism>